<dbReference type="Proteomes" id="UP001220324">
    <property type="component" value="Unassembled WGS sequence"/>
</dbReference>
<comment type="caution">
    <text evidence="2">The sequence shown here is derived from an EMBL/GenBank/DDBJ whole genome shotgun (WGS) entry which is preliminary data.</text>
</comment>
<name>A0AAD6D5H1_9EURO</name>
<sequence length="286" mass="31456">MAIFDSEKRPRGLRVPSLTAMKNGSAAARSQFSFKKSNEVKTPEEPVVIPVAVPALPPQQAPPTKELPPPPKDQVPPPPRMLTKVPPRRKVANAPNGIPSPVAQTPVTAPAPAPVPVPVQAQAPQSPPLQPSPQTASPKHKSTLRRHCQLLRKRLDRQNIPPVTLSPPPSDENEALTPLEDFIPTPEGPGTPLDNLSTEELSMPPMLDIEPVAAPLNKVHFACFQEHRNMPVAQNVWCPLPCQTCHKFNREIRHRCVFCCLRVCEGCYQALLKCKNRSLSELMQKL</sequence>
<gene>
    <name evidence="2" type="ORF">N7494_002331</name>
</gene>
<evidence type="ECO:0000313" key="2">
    <source>
        <dbReference type="EMBL" id="KAJ5552953.1"/>
    </source>
</evidence>
<evidence type="ECO:0000313" key="3">
    <source>
        <dbReference type="Proteomes" id="UP001220324"/>
    </source>
</evidence>
<accession>A0AAD6D5H1</accession>
<feature type="compositionally biased region" description="Pro residues" evidence="1">
    <location>
        <begin position="55"/>
        <end position="80"/>
    </location>
</feature>
<protein>
    <submittedName>
        <fullName evidence="2">Uncharacterized protein</fullName>
    </submittedName>
</protein>
<feature type="compositionally biased region" description="Low complexity" evidence="1">
    <location>
        <begin position="45"/>
        <end position="54"/>
    </location>
</feature>
<feature type="compositionally biased region" description="Low complexity" evidence="1">
    <location>
        <begin position="99"/>
        <end position="108"/>
    </location>
</feature>
<keyword evidence="3" id="KW-1185">Reference proteome</keyword>
<proteinExistence type="predicted"/>
<reference evidence="2 3" key="1">
    <citation type="journal article" date="2023" name="IMA Fungus">
        <title>Comparative genomic study of the Penicillium genus elucidates a diverse pangenome and 15 lateral gene transfer events.</title>
        <authorList>
            <person name="Petersen C."/>
            <person name="Sorensen T."/>
            <person name="Nielsen M.R."/>
            <person name="Sondergaard T.E."/>
            <person name="Sorensen J.L."/>
            <person name="Fitzpatrick D.A."/>
            <person name="Frisvad J.C."/>
            <person name="Nielsen K.L."/>
        </authorList>
    </citation>
    <scope>NUCLEOTIDE SEQUENCE [LARGE SCALE GENOMIC DNA]</scope>
    <source>
        <strain evidence="2 3">IBT 35679</strain>
    </source>
</reference>
<dbReference type="AlphaFoldDB" id="A0AAD6D5H1"/>
<dbReference type="EMBL" id="JAQIZZ010000002">
    <property type="protein sequence ID" value="KAJ5552953.1"/>
    <property type="molecule type" value="Genomic_DNA"/>
</dbReference>
<feature type="compositionally biased region" description="Basic and acidic residues" evidence="1">
    <location>
        <begin position="1"/>
        <end position="10"/>
    </location>
</feature>
<feature type="region of interest" description="Disordered" evidence="1">
    <location>
        <begin position="1"/>
        <end position="143"/>
    </location>
</feature>
<evidence type="ECO:0000256" key="1">
    <source>
        <dbReference type="SAM" id="MobiDB-lite"/>
    </source>
</evidence>
<organism evidence="2 3">
    <name type="scientific">Penicillium frequentans</name>
    <dbReference type="NCBI Taxonomy" id="3151616"/>
    <lineage>
        <taxon>Eukaryota</taxon>
        <taxon>Fungi</taxon>
        <taxon>Dikarya</taxon>
        <taxon>Ascomycota</taxon>
        <taxon>Pezizomycotina</taxon>
        <taxon>Eurotiomycetes</taxon>
        <taxon>Eurotiomycetidae</taxon>
        <taxon>Eurotiales</taxon>
        <taxon>Aspergillaceae</taxon>
        <taxon>Penicillium</taxon>
    </lineage>
</organism>